<dbReference type="Proteomes" id="UP001610100">
    <property type="component" value="Unassembled WGS sequence"/>
</dbReference>
<keyword evidence="1" id="KW-0472">Membrane</keyword>
<evidence type="ECO:0000256" key="1">
    <source>
        <dbReference type="SAM" id="Phobius"/>
    </source>
</evidence>
<name>A0ABW7MVA9_9FLAO</name>
<protein>
    <submittedName>
        <fullName evidence="2">Uncharacterized protein</fullName>
    </submittedName>
</protein>
<feature type="transmembrane region" description="Helical" evidence="1">
    <location>
        <begin position="23"/>
        <end position="41"/>
    </location>
</feature>
<keyword evidence="3" id="KW-1185">Reference proteome</keyword>
<reference evidence="2 3" key="1">
    <citation type="submission" date="2024-02" db="EMBL/GenBank/DDBJ databases">
        <title>A Gaetbulibacter species isolated from tidal flats and genomic insights of their niches.</title>
        <authorList>
            <person name="Ye Y."/>
        </authorList>
    </citation>
    <scope>NUCLEOTIDE SEQUENCE [LARGE SCALE GENOMIC DNA]</scope>
    <source>
        <strain evidence="2 3">KYW382</strain>
    </source>
</reference>
<dbReference type="RefSeq" id="WP_344739257.1">
    <property type="nucleotide sequence ID" value="NZ_BAABAY010000001.1"/>
</dbReference>
<feature type="transmembrane region" description="Helical" evidence="1">
    <location>
        <begin position="53"/>
        <end position="71"/>
    </location>
</feature>
<comment type="caution">
    <text evidence="2">The sequence shown here is derived from an EMBL/GenBank/DDBJ whole genome shotgun (WGS) entry which is preliminary data.</text>
</comment>
<evidence type="ECO:0000313" key="3">
    <source>
        <dbReference type="Proteomes" id="UP001610100"/>
    </source>
</evidence>
<gene>
    <name evidence="2" type="ORF">V8G58_02320</name>
</gene>
<evidence type="ECO:0000313" key="2">
    <source>
        <dbReference type="EMBL" id="MFH6770754.1"/>
    </source>
</evidence>
<sequence length="133" mass="15432">MSIAYNESDRAIEIYDDLRTQYLIYKGLMVLTVLNALIRMYNRPDEPVSYFQTLWASLGIVAVCCLGFFLMRKSAAEKIKLKQIKKLKIRSFFGRKRCVLVLKNGKERKLKAPESESDLNHLLHLCARVGIKY</sequence>
<keyword evidence="1" id="KW-1133">Transmembrane helix</keyword>
<dbReference type="EMBL" id="JBAWKB010000001">
    <property type="protein sequence ID" value="MFH6770754.1"/>
    <property type="molecule type" value="Genomic_DNA"/>
</dbReference>
<organism evidence="2 3">
    <name type="scientific">Gaetbulibacter aestuarii</name>
    <dbReference type="NCBI Taxonomy" id="1502358"/>
    <lineage>
        <taxon>Bacteria</taxon>
        <taxon>Pseudomonadati</taxon>
        <taxon>Bacteroidota</taxon>
        <taxon>Flavobacteriia</taxon>
        <taxon>Flavobacteriales</taxon>
        <taxon>Flavobacteriaceae</taxon>
        <taxon>Gaetbulibacter</taxon>
    </lineage>
</organism>
<accession>A0ABW7MVA9</accession>
<keyword evidence="1" id="KW-0812">Transmembrane</keyword>
<proteinExistence type="predicted"/>